<evidence type="ECO:0000313" key="2">
    <source>
        <dbReference type="Proteomes" id="UP000032180"/>
    </source>
</evidence>
<dbReference type="HOGENOM" id="CLU_2691330_0_0_1"/>
<evidence type="ECO:0000313" key="1">
    <source>
        <dbReference type="EnsemblPlants" id="LPERR05G08110.1"/>
    </source>
</evidence>
<dbReference type="AlphaFoldDB" id="A0A0D9WEN9"/>
<dbReference type="Gramene" id="LPERR05G08110.1">
    <property type="protein sequence ID" value="LPERR05G08110.1"/>
    <property type="gene ID" value="LPERR05G08110"/>
</dbReference>
<protein>
    <submittedName>
        <fullName evidence="1">Uncharacterized protein</fullName>
    </submittedName>
</protein>
<sequence length="74" mass="8041">MTRKLAWGGRFDQVAVRWAVPADRDVMVDQRVGADLIRDGTCRVDDEGQMVELMAKGVPGGVEVSPLLLVSSTI</sequence>
<reference evidence="2" key="2">
    <citation type="submission" date="2013-12" db="EMBL/GenBank/DDBJ databases">
        <authorList>
            <person name="Yu Y."/>
            <person name="Lee S."/>
            <person name="de Baynast K."/>
            <person name="Wissotski M."/>
            <person name="Liu L."/>
            <person name="Talag J."/>
            <person name="Goicoechea J."/>
            <person name="Angelova A."/>
            <person name="Jetty R."/>
            <person name="Kudrna D."/>
            <person name="Golser W."/>
            <person name="Rivera L."/>
            <person name="Zhang J."/>
            <person name="Wing R."/>
        </authorList>
    </citation>
    <scope>NUCLEOTIDE SEQUENCE</scope>
</reference>
<name>A0A0D9WEN9_9ORYZ</name>
<reference evidence="1" key="3">
    <citation type="submission" date="2015-04" db="UniProtKB">
        <authorList>
            <consortium name="EnsemblPlants"/>
        </authorList>
    </citation>
    <scope>IDENTIFICATION</scope>
</reference>
<organism evidence="1 2">
    <name type="scientific">Leersia perrieri</name>
    <dbReference type="NCBI Taxonomy" id="77586"/>
    <lineage>
        <taxon>Eukaryota</taxon>
        <taxon>Viridiplantae</taxon>
        <taxon>Streptophyta</taxon>
        <taxon>Embryophyta</taxon>
        <taxon>Tracheophyta</taxon>
        <taxon>Spermatophyta</taxon>
        <taxon>Magnoliopsida</taxon>
        <taxon>Liliopsida</taxon>
        <taxon>Poales</taxon>
        <taxon>Poaceae</taxon>
        <taxon>BOP clade</taxon>
        <taxon>Oryzoideae</taxon>
        <taxon>Oryzeae</taxon>
        <taxon>Oryzinae</taxon>
        <taxon>Leersia</taxon>
    </lineage>
</organism>
<accession>A0A0D9WEN9</accession>
<proteinExistence type="predicted"/>
<dbReference type="Proteomes" id="UP000032180">
    <property type="component" value="Chromosome 5"/>
</dbReference>
<dbReference type="EnsemblPlants" id="LPERR05G08110.1">
    <property type="protein sequence ID" value="LPERR05G08110.1"/>
    <property type="gene ID" value="LPERR05G08110"/>
</dbReference>
<reference evidence="1 2" key="1">
    <citation type="submission" date="2012-08" db="EMBL/GenBank/DDBJ databases">
        <title>Oryza genome evolution.</title>
        <authorList>
            <person name="Wing R.A."/>
        </authorList>
    </citation>
    <scope>NUCLEOTIDE SEQUENCE</scope>
</reference>
<keyword evidence="2" id="KW-1185">Reference proteome</keyword>